<protein>
    <submittedName>
        <fullName evidence="3">Baculo_LEF5_C superfamily protein</fullName>
    </submittedName>
</protein>
<dbReference type="Proteomes" id="UP000225947">
    <property type="component" value="Segment"/>
</dbReference>
<keyword evidence="1" id="KW-1133">Transmembrane helix</keyword>
<dbReference type="EMBL" id="KU935715">
    <property type="protein sequence ID" value="AND75404.1"/>
    <property type="molecule type" value="Genomic_DNA"/>
</dbReference>
<evidence type="ECO:0000313" key="4">
    <source>
        <dbReference type="Proteomes" id="UP000225947"/>
    </source>
</evidence>
<sequence>MINEIIGLFIGFFFSLCMFIVYSRFLSCKHEYVVVKEISLVEKDESIPYGVSFIKQCKKCGNIKHKTITY</sequence>
<dbReference type="Pfam" id="PF11792">
    <property type="entry name" value="Baculo_LEF5_C"/>
    <property type="match status" value="1"/>
</dbReference>
<reference evidence="4" key="1">
    <citation type="submission" date="2016-03" db="EMBL/GenBank/DDBJ databases">
        <title>Characterization of Acinetobacter baumannii phage vB_AbaM_ME3.</title>
        <authorList>
            <person name="Buttimer C.T.H."/>
            <person name="Elbreki M."/>
            <person name="Coffey A."/>
        </authorList>
    </citation>
    <scope>NUCLEOTIDE SEQUENCE [LARGE SCALE GENOMIC DNA]</scope>
</reference>
<gene>
    <name evidence="3" type="ORF">ME3_243</name>
</gene>
<feature type="domain" description="Baculoviridae late expression factor 5 C-terminal" evidence="2">
    <location>
        <begin position="27"/>
        <end position="61"/>
    </location>
</feature>
<dbReference type="InterPro" id="IPR021758">
    <property type="entry name" value="Baculo_LEF5_C"/>
</dbReference>
<accession>A0A172Q0M9</accession>
<evidence type="ECO:0000256" key="1">
    <source>
        <dbReference type="SAM" id="Phobius"/>
    </source>
</evidence>
<evidence type="ECO:0000259" key="2">
    <source>
        <dbReference type="Pfam" id="PF11792"/>
    </source>
</evidence>
<keyword evidence="4" id="KW-1185">Reference proteome</keyword>
<proteinExistence type="predicted"/>
<evidence type="ECO:0000313" key="3">
    <source>
        <dbReference type="EMBL" id="AND75404.1"/>
    </source>
</evidence>
<keyword evidence="1" id="KW-0812">Transmembrane</keyword>
<feature type="transmembrane region" description="Helical" evidence="1">
    <location>
        <begin position="6"/>
        <end position="26"/>
    </location>
</feature>
<name>A0A172Q0M9_9CAUD</name>
<organism evidence="3 4">
    <name type="scientific">Acinetobacter phage vB_AbaM_ME3</name>
    <dbReference type="NCBI Taxonomy" id="1837876"/>
    <lineage>
        <taxon>Viruses</taxon>
        <taxon>Duplodnaviria</taxon>
        <taxon>Heunggongvirae</taxon>
        <taxon>Uroviricota</taxon>
        <taxon>Caudoviricetes</taxon>
        <taxon>Metrivirus</taxon>
        <taxon>Metrivirus ME3</taxon>
    </lineage>
</organism>
<keyword evidence="1" id="KW-0472">Membrane</keyword>